<dbReference type="GO" id="GO:0016829">
    <property type="term" value="F:lyase activity"/>
    <property type="evidence" value="ECO:0007669"/>
    <property type="project" value="UniProtKB-KW"/>
</dbReference>
<evidence type="ECO:0000313" key="6">
    <source>
        <dbReference type="Proteomes" id="UP000381693"/>
    </source>
</evidence>
<dbReference type="NCBIfam" id="NF004127">
    <property type="entry name" value="PRK05617.1"/>
    <property type="match status" value="1"/>
</dbReference>
<dbReference type="OrthoDB" id="9775794at2"/>
<dbReference type="EMBL" id="CABFUZ020000082">
    <property type="protein sequence ID" value="VVM05260.1"/>
    <property type="molecule type" value="Genomic_DNA"/>
</dbReference>
<protein>
    <recommendedName>
        <fullName evidence="2">3-hydroxyisobutyryl-CoA hydrolase</fullName>
        <ecNumber evidence="2">3.1.2.4</ecNumber>
    </recommendedName>
</protein>
<keyword evidence="5" id="KW-0456">Lyase</keyword>
<dbReference type="InterPro" id="IPR045004">
    <property type="entry name" value="ECH_dom"/>
</dbReference>
<dbReference type="InterPro" id="IPR032259">
    <property type="entry name" value="HIBYL-CoA-H"/>
</dbReference>
<organism evidence="5 6">
    <name type="scientific">Methylacidimicrobium cyclopophantes</name>
    <dbReference type="NCBI Taxonomy" id="1041766"/>
    <lineage>
        <taxon>Bacteria</taxon>
        <taxon>Pseudomonadati</taxon>
        <taxon>Verrucomicrobiota</taxon>
        <taxon>Methylacidimicrobium</taxon>
    </lineage>
</organism>
<evidence type="ECO:0000256" key="3">
    <source>
        <dbReference type="ARBA" id="ARBA00022801"/>
    </source>
</evidence>
<dbReference type="RefSeq" id="WP_142524593.1">
    <property type="nucleotide sequence ID" value="NZ_CABFUZ020000082.1"/>
</dbReference>
<dbReference type="PANTHER" id="PTHR43176">
    <property type="entry name" value="3-HYDROXYISOBUTYRYL-COA HYDROLASE-RELATED"/>
    <property type="match status" value="1"/>
</dbReference>
<dbReference type="GO" id="GO:0005829">
    <property type="term" value="C:cytosol"/>
    <property type="evidence" value="ECO:0007669"/>
    <property type="project" value="TreeGrafter"/>
</dbReference>
<dbReference type="Gene3D" id="3.90.226.10">
    <property type="entry name" value="2-enoyl-CoA Hydratase, Chain A, domain 1"/>
    <property type="match status" value="1"/>
</dbReference>
<comment type="caution">
    <text evidence="5">The sequence shown here is derived from an EMBL/GenBank/DDBJ whole genome shotgun (WGS) entry which is preliminary data.</text>
</comment>
<dbReference type="SUPFAM" id="SSF52096">
    <property type="entry name" value="ClpP/crotonase"/>
    <property type="match status" value="1"/>
</dbReference>
<dbReference type="Pfam" id="PF16113">
    <property type="entry name" value="ECH_2"/>
    <property type="match status" value="1"/>
</dbReference>
<evidence type="ECO:0000256" key="2">
    <source>
        <dbReference type="ARBA" id="ARBA00011915"/>
    </source>
</evidence>
<keyword evidence="6" id="KW-1185">Reference proteome</keyword>
<dbReference type="CDD" id="cd06558">
    <property type="entry name" value="crotonase-like"/>
    <property type="match status" value="1"/>
</dbReference>
<evidence type="ECO:0000256" key="1">
    <source>
        <dbReference type="ARBA" id="ARBA00001709"/>
    </source>
</evidence>
<reference evidence="5" key="1">
    <citation type="submission" date="2019-09" db="EMBL/GenBank/DDBJ databases">
        <authorList>
            <person name="Cremers G."/>
        </authorList>
    </citation>
    <scope>NUCLEOTIDE SEQUENCE [LARGE SCALE GENOMIC DNA]</scope>
    <source>
        <strain evidence="5">3B</strain>
    </source>
</reference>
<feature type="domain" description="Enoyl-CoA hydratase/isomerase" evidence="4">
    <location>
        <begin position="20"/>
        <end position="358"/>
    </location>
</feature>
<comment type="catalytic activity">
    <reaction evidence="1">
        <text>3-hydroxy-2-methylpropanoyl-CoA + H2O = 3-hydroxy-2-methylpropanoate + CoA + H(+)</text>
        <dbReference type="Rhea" id="RHEA:20888"/>
        <dbReference type="ChEBI" id="CHEBI:11805"/>
        <dbReference type="ChEBI" id="CHEBI:15377"/>
        <dbReference type="ChEBI" id="CHEBI:15378"/>
        <dbReference type="ChEBI" id="CHEBI:57287"/>
        <dbReference type="ChEBI" id="CHEBI:57340"/>
        <dbReference type="EC" id="3.1.2.4"/>
    </reaction>
</comment>
<proteinExistence type="predicted"/>
<evidence type="ECO:0000313" key="5">
    <source>
        <dbReference type="EMBL" id="VVM05260.1"/>
    </source>
</evidence>
<accession>A0A5E6MBV0</accession>
<gene>
    <name evidence="5" type="primary">paaF/echA</name>
    <name evidence="5" type="ORF">MAMC_00492</name>
</gene>
<dbReference type="AlphaFoldDB" id="A0A5E6MBV0"/>
<dbReference type="GO" id="GO:0006574">
    <property type="term" value="P:L-valine catabolic process"/>
    <property type="evidence" value="ECO:0007669"/>
    <property type="project" value="TreeGrafter"/>
</dbReference>
<dbReference type="Proteomes" id="UP000381693">
    <property type="component" value="Unassembled WGS sequence"/>
</dbReference>
<dbReference type="GO" id="GO:0003860">
    <property type="term" value="F:3-hydroxyisobutyryl-CoA hydrolase activity"/>
    <property type="evidence" value="ECO:0007669"/>
    <property type="project" value="UniProtKB-EC"/>
</dbReference>
<evidence type="ECO:0000259" key="4">
    <source>
        <dbReference type="Pfam" id="PF16113"/>
    </source>
</evidence>
<keyword evidence="3" id="KW-0378">Hydrolase</keyword>
<name>A0A5E6MBV0_9BACT</name>
<sequence length="372" mass="41386">MSERPILIEEKSAKGGFRLGYATLSNPASLNAVSVETEEALDAALSSWAEDPGIVCVVLSGSGERAFCAGGDLRRIYQAIRSGDTGYAGRFFVKEYRVIGKIHFFPKPILCWGDGIVYGGGLGLLVGASHRVVTEKSRLAMPEISIGLFPDVGSSWFLGRMPGRIGLFLALTGLPFHAADALFLKLADYFLPAEERMSVLEERLPSLSWSGHAELDRMHLSRSLREWARPWRSSIGSPRTRLEFDRIQFLTEGETLLEIVERIAEGPVTSDPWFIQGAENLAYGCPLSAWLIWELARRTTRMSLKEVIRLETIVAHQCGAHSDFPEGIRALLIDKDKRPRWSDGSVAEVPIQKIEEHFSAPWPSDEHPLRDL</sequence>
<dbReference type="EC" id="3.1.2.4" evidence="2"/>
<dbReference type="InterPro" id="IPR029045">
    <property type="entry name" value="ClpP/crotonase-like_dom_sf"/>
</dbReference>
<dbReference type="PANTHER" id="PTHR43176:SF3">
    <property type="entry name" value="3-HYDROXYISOBUTYRYL-COA HYDROLASE, MITOCHONDRIAL"/>
    <property type="match status" value="1"/>
</dbReference>